<organism evidence="4 6">
    <name type="scientific">Rotaria sordida</name>
    <dbReference type="NCBI Taxonomy" id="392033"/>
    <lineage>
        <taxon>Eukaryota</taxon>
        <taxon>Metazoa</taxon>
        <taxon>Spiralia</taxon>
        <taxon>Gnathifera</taxon>
        <taxon>Rotifera</taxon>
        <taxon>Eurotatoria</taxon>
        <taxon>Bdelloidea</taxon>
        <taxon>Philodinida</taxon>
        <taxon>Philodinidae</taxon>
        <taxon>Rotaria</taxon>
    </lineage>
</organism>
<protein>
    <recommendedName>
        <fullName evidence="3">Apple domain-containing protein</fullName>
    </recommendedName>
</protein>
<comment type="caution">
    <text evidence="4">The sequence shown here is derived from an EMBL/GenBank/DDBJ whole genome shotgun (WGS) entry which is preliminary data.</text>
</comment>
<accession>A0A814NWT1</accession>
<dbReference type="InterPro" id="IPR003609">
    <property type="entry name" value="Pan_app"/>
</dbReference>
<evidence type="ECO:0000256" key="2">
    <source>
        <dbReference type="ARBA" id="ARBA00023157"/>
    </source>
</evidence>
<dbReference type="InterPro" id="IPR000177">
    <property type="entry name" value="Apple"/>
</dbReference>
<dbReference type="SUPFAM" id="SSF57414">
    <property type="entry name" value="Hairpin loop containing domain-like"/>
    <property type="match status" value="1"/>
</dbReference>
<dbReference type="GO" id="GO:0005576">
    <property type="term" value="C:extracellular region"/>
    <property type="evidence" value="ECO:0007669"/>
    <property type="project" value="InterPro"/>
</dbReference>
<evidence type="ECO:0000313" key="6">
    <source>
        <dbReference type="Proteomes" id="UP000663889"/>
    </source>
</evidence>
<reference evidence="4" key="1">
    <citation type="submission" date="2021-02" db="EMBL/GenBank/DDBJ databases">
        <authorList>
            <person name="Nowell W R."/>
        </authorList>
    </citation>
    <scope>NUCLEOTIDE SEQUENCE</scope>
</reference>
<dbReference type="CDD" id="cd01100">
    <property type="entry name" value="APPLE_Factor_XI_like"/>
    <property type="match status" value="1"/>
</dbReference>
<dbReference type="Proteomes" id="UP000663889">
    <property type="component" value="Unassembled WGS sequence"/>
</dbReference>
<dbReference type="Pfam" id="PF14295">
    <property type="entry name" value="PAN_4"/>
    <property type="match status" value="2"/>
</dbReference>
<keyword evidence="2" id="KW-1015">Disulfide bond</keyword>
<dbReference type="SMART" id="SM00223">
    <property type="entry name" value="APPLE"/>
    <property type="match status" value="1"/>
</dbReference>
<evidence type="ECO:0000313" key="4">
    <source>
        <dbReference type="EMBL" id="CAF1099661.1"/>
    </source>
</evidence>
<evidence type="ECO:0000259" key="3">
    <source>
        <dbReference type="PROSITE" id="PS50948"/>
    </source>
</evidence>
<sequence length="148" mass="15592">MGNGGYSNPDITTGYDPNICADFVRKEGWAIPGNDILSSPAKQPDYASCCSQCQATFGCIAFTYLPASQECSLKTSIVSGGNLTGDRISGYNPGFPVQADDYASCCSICQATPKCVAYAYTISKKLCWPKTSSGAGGIFQDDTISAFN</sequence>
<gene>
    <name evidence="5" type="ORF">RFH988_LOCUS22982</name>
    <name evidence="4" type="ORF">SEV965_LOCUS15803</name>
</gene>
<evidence type="ECO:0000256" key="1">
    <source>
        <dbReference type="ARBA" id="ARBA00022737"/>
    </source>
</evidence>
<dbReference type="PROSITE" id="PS50948">
    <property type="entry name" value="PAN"/>
    <property type="match status" value="1"/>
</dbReference>
<keyword evidence="1" id="KW-0677">Repeat</keyword>
<dbReference type="EMBL" id="CAJNOU010000839">
    <property type="protein sequence ID" value="CAF1099661.1"/>
    <property type="molecule type" value="Genomic_DNA"/>
</dbReference>
<dbReference type="AlphaFoldDB" id="A0A814NWT1"/>
<dbReference type="EMBL" id="CAJNOO010001565">
    <property type="protein sequence ID" value="CAF1171177.1"/>
    <property type="molecule type" value="Genomic_DNA"/>
</dbReference>
<dbReference type="Proteomes" id="UP000663882">
    <property type="component" value="Unassembled WGS sequence"/>
</dbReference>
<dbReference type="GO" id="GO:0006508">
    <property type="term" value="P:proteolysis"/>
    <property type="evidence" value="ECO:0007669"/>
    <property type="project" value="InterPro"/>
</dbReference>
<dbReference type="OrthoDB" id="6130531at2759"/>
<dbReference type="Gene3D" id="3.50.4.10">
    <property type="entry name" value="Hepatocyte Growth Factor"/>
    <property type="match status" value="2"/>
</dbReference>
<feature type="domain" description="Apple" evidence="3">
    <location>
        <begin position="20"/>
        <end position="89"/>
    </location>
</feature>
<evidence type="ECO:0000313" key="5">
    <source>
        <dbReference type="EMBL" id="CAF1171177.1"/>
    </source>
</evidence>
<proteinExistence type="predicted"/>
<name>A0A814NWT1_9BILA</name>